<keyword evidence="3 4" id="KW-0378">Hydrolase</keyword>
<dbReference type="Proteomes" id="UP000239711">
    <property type="component" value="Unassembled WGS sequence"/>
</dbReference>
<dbReference type="InterPro" id="IPR023635">
    <property type="entry name" value="Peptide_deformylase"/>
</dbReference>
<dbReference type="Pfam" id="PF01327">
    <property type="entry name" value="Pep_deformylase"/>
    <property type="match status" value="1"/>
</dbReference>
<feature type="binding site" evidence="4">
    <location>
        <position position="117"/>
    </location>
    <ligand>
        <name>Fe cation</name>
        <dbReference type="ChEBI" id="CHEBI:24875"/>
    </ligand>
</feature>
<feature type="binding site" evidence="4">
    <location>
        <position position="164"/>
    </location>
    <ligand>
        <name>Fe cation</name>
        <dbReference type="ChEBI" id="CHEBI:24875"/>
    </ligand>
</feature>
<dbReference type="HAMAP" id="MF_00163">
    <property type="entry name" value="Pep_deformylase"/>
    <property type="match status" value="1"/>
</dbReference>
<name>A0A2S9J0P9_9SPHI</name>
<comment type="catalytic activity">
    <reaction evidence="4">
        <text>N-terminal N-formyl-L-methionyl-[peptide] + H2O = N-terminal L-methionyl-[peptide] + formate</text>
        <dbReference type="Rhea" id="RHEA:24420"/>
        <dbReference type="Rhea" id="RHEA-COMP:10639"/>
        <dbReference type="Rhea" id="RHEA-COMP:10640"/>
        <dbReference type="ChEBI" id="CHEBI:15377"/>
        <dbReference type="ChEBI" id="CHEBI:15740"/>
        <dbReference type="ChEBI" id="CHEBI:49298"/>
        <dbReference type="ChEBI" id="CHEBI:64731"/>
        <dbReference type="EC" id="3.5.1.88"/>
    </reaction>
</comment>
<dbReference type="CDD" id="cd00487">
    <property type="entry name" value="Pep_deformylase"/>
    <property type="match status" value="1"/>
</dbReference>
<dbReference type="PRINTS" id="PR01576">
    <property type="entry name" value="PDEFORMYLASE"/>
</dbReference>
<keyword evidence="4" id="KW-0408">Iron</keyword>
<protein>
    <recommendedName>
        <fullName evidence="4">Peptide deformylase</fullName>
        <shortName evidence="4">PDF</shortName>
        <ecNumber evidence="4">3.5.1.88</ecNumber>
    </recommendedName>
    <alternativeName>
        <fullName evidence="4">Polypeptide deformylase</fullName>
    </alternativeName>
</protein>
<feature type="active site" evidence="4">
    <location>
        <position position="161"/>
    </location>
</feature>
<comment type="caution">
    <text evidence="5">The sequence shown here is derived from an EMBL/GenBank/DDBJ whole genome shotgun (WGS) entry which is preliminary data.</text>
</comment>
<evidence type="ECO:0000313" key="6">
    <source>
        <dbReference type="Proteomes" id="UP000239711"/>
    </source>
</evidence>
<dbReference type="RefSeq" id="WP_105717896.1">
    <property type="nucleotide sequence ID" value="NZ_PVBQ01000014.1"/>
</dbReference>
<dbReference type="GO" id="GO:0006412">
    <property type="term" value="P:translation"/>
    <property type="evidence" value="ECO:0007669"/>
    <property type="project" value="UniProtKB-UniRule"/>
</dbReference>
<feature type="binding site" evidence="4">
    <location>
        <position position="160"/>
    </location>
    <ligand>
        <name>Fe cation</name>
        <dbReference type="ChEBI" id="CHEBI:24875"/>
    </ligand>
</feature>
<dbReference type="PANTHER" id="PTHR10458:SF22">
    <property type="entry name" value="PEPTIDE DEFORMYLASE"/>
    <property type="match status" value="1"/>
</dbReference>
<dbReference type="EC" id="3.5.1.88" evidence="4"/>
<evidence type="ECO:0000256" key="3">
    <source>
        <dbReference type="ARBA" id="ARBA00022801"/>
    </source>
</evidence>
<dbReference type="SUPFAM" id="SSF56420">
    <property type="entry name" value="Peptide deformylase"/>
    <property type="match status" value="1"/>
</dbReference>
<gene>
    <name evidence="4 5" type="primary">def</name>
    <name evidence="5" type="ORF">C5745_15355</name>
</gene>
<comment type="function">
    <text evidence="4">Removes the formyl group from the N-terminal Met of newly synthesized proteins. Requires at least a dipeptide for an efficient rate of reaction. N-terminal L-methionine is a prerequisite for activity but the enzyme has broad specificity at other positions.</text>
</comment>
<dbReference type="GO" id="GO:0046872">
    <property type="term" value="F:metal ion binding"/>
    <property type="evidence" value="ECO:0007669"/>
    <property type="project" value="UniProtKB-KW"/>
</dbReference>
<comment type="cofactor">
    <cofactor evidence="4">
        <name>Fe(2+)</name>
        <dbReference type="ChEBI" id="CHEBI:29033"/>
    </cofactor>
    <text evidence="4">Binds 1 Fe(2+) ion.</text>
</comment>
<dbReference type="NCBIfam" id="TIGR00079">
    <property type="entry name" value="pept_deformyl"/>
    <property type="match status" value="1"/>
</dbReference>
<sequence>MDRYFTKHENKLILSGEMGEKMHVLQTTVAKEKITLHEPSTEIQYNAPLLDVLRDRMLATVQHTSHQGVGIAAPQVGINRNLIWVQRFDKIDQPFEFYINPKIIWHSQLLRKGTEGCLSIPDRKEDIIRHYAIKIQYINSKTGSPVEELIEGFTAVIFQHEIDHLHGILYPDRLEEQLSEDVLILNENIEFSIQNGTFIP</sequence>
<evidence type="ECO:0000256" key="2">
    <source>
        <dbReference type="ARBA" id="ARBA00022723"/>
    </source>
</evidence>
<dbReference type="InterPro" id="IPR036821">
    <property type="entry name" value="Peptide_deformylase_sf"/>
</dbReference>
<dbReference type="AlphaFoldDB" id="A0A2S9J0P9"/>
<dbReference type="PIRSF" id="PIRSF004749">
    <property type="entry name" value="Pep_def"/>
    <property type="match status" value="1"/>
</dbReference>
<dbReference type="EMBL" id="PVBQ01000014">
    <property type="protein sequence ID" value="PRD46353.1"/>
    <property type="molecule type" value="Genomic_DNA"/>
</dbReference>
<proteinExistence type="inferred from homology"/>
<reference evidence="5 6" key="1">
    <citation type="submission" date="2018-02" db="EMBL/GenBank/DDBJ databases">
        <title>The draft genome of Sphingobacterium sp. 5JN-11.</title>
        <authorList>
            <person name="Liu L."/>
            <person name="Li L."/>
            <person name="Liang L."/>
            <person name="Zhang X."/>
            <person name="Wang T."/>
        </authorList>
    </citation>
    <scope>NUCLEOTIDE SEQUENCE [LARGE SCALE GENOMIC DNA]</scope>
    <source>
        <strain evidence="5 6">5JN-11</strain>
    </source>
</reference>
<accession>A0A2S9J0P9</accession>
<keyword evidence="4" id="KW-0648">Protein biosynthesis</keyword>
<keyword evidence="2 4" id="KW-0479">Metal-binding</keyword>
<keyword evidence="6" id="KW-1185">Reference proteome</keyword>
<comment type="similarity">
    <text evidence="1 4">Belongs to the polypeptide deformylase family.</text>
</comment>
<evidence type="ECO:0000256" key="4">
    <source>
        <dbReference type="HAMAP-Rule" id="MF_00163"/>
    </source>
</evidence>
<evidence type="ECO:0000313" key="5">
    <source>
        <dbReference type="EMBL" id="PRD46353.1"/>
    </source>
</evidence>
<dbReference type="OrthoDB" id="5493262at2"/>
<organism evidence="5 6">
    <name type="scientific">Sphingobacterium haloxyli</name>
    <dbReference type="NCBI Taxonomy" id="2100533"/>
    <lineage>
        <taxon>Bacteria</taxon>
        <taxon>Pseudomonadati</taxon>
        <taxon>Bacteroidota</taxon>
        <taxon>Sphingobacteriia</taxon>
        <taxon>Sphingobacteriales</taxon>
        <taxon>Sphingobacteriaceae</taxon>
        <taxon>Sphingobacterium</taxon>
    </lineage>
</organism>
<dbReference type="Gene3D" id="3.90.45.10">
    <property type="entry name" value="Peptide deformylase"/>
    <property type="match status" value="1"/>
</dbReference>
<evidence type="ECO:0000256" key="1">
    <source>
        <dbReference type="ARBA" id="ARBA00010759"/>
    </source>
</evidence>
<dbReference type="GO" id="GO:0042586">
    <property type="term" value="F:peptide deformylase activity"/>
    <property type="evidence" value="ECO:0007669"/>
    <property type="project" value="UniProtKB-UniRule"/>
</dbReference>
<dbReference type="PANTHER" id="PTHR10458">
    <property type="entry name" value="PEPTIDE DEFORMYLASE"/>
    <property type="match status" value="1"/>
</dbReference>